<organism evidence="2 3">
    <name type="scientific">Rhizobium redzepovicii</name>
    <dbReference type="NCBI Taxonomy" id="2867518"/>
    <lineage>
        <taxon>Bacteria</taxon>
        <taxon>Pseudomonadati</taxon>
        <taxon>Pseudomonadota</taxon>
        <taxon>Alphaproteobacteria</taxon>
        <taxon>Hyphomicrobiales</taxon>
        <taxon>Rhizobiaceae</taxon>
        <taxon>Rhizobium/Agrobacterium group</taxon>
        <taxon>Rhizobium</taxon>
    </lineage>
</organism>
<reference evidence="3" key="1">
    <citation type="submission" date="2023-07" db="EMBL/GenBank/DDBJ databases">
        <title>Genomic characterization of faba bean (Vicia faba) microsymbionts in Mexican soils.</title>
        <authorList>
            <person name="Rivera Orduna F.N."/>
            <person name="Guevara-Luna J."/>
            <person name="Yan J."/>
            <person name="Arroyo-Herrera I."/>
            <person name="Li Y."/>
            <person name="Vasquez-Murrieta M.S."/>
            <person name="Wang E.T."/>
        </authorList>
    </citation>
    <scope>NUCLEOTIDE SEQUENCE [LARGE SCALE GENOMIC DNA]</scope>
    <source>
        <strain evidence="3">CH6</strain>
    </source>
</reference>
<keyword evidence="3" id="KW-1185">Reference proteome</keyword>
<sequence>MDRQEGYRLLQHLSELERHRKPFEPVLRYRPASVERPDYNGLSEPEIKVFESAMEILLSALGTAANHLKFDGWQQTRSPDLADRIEFTRAVHRFNAGFYEHEIPGYDRESRMRRLKRIRSVYGAWAEPMNALPPRLEYKIFVHPSSNEVLIQTVAGSEVAIFLGRKFVPAALIGLQCEFIENRFTSPDDKQSSSYTAKSGGRKISGSLTRHTRDTSDDYQFEARVGDDLPSSFDSMREQFFHVFAEMRTLGRSL</sequence>
<gene>
    <name evidence="2" type="ORF">RJJ37_13890</name>
</gene>
<evidence type="ECO:0000256" key="1">
    <source>
        <dbReference type="SAM" id="MobiDB-lite"/>
    </source>
</evidence>
<evidence type="ECO:0008006" key="4">
    <source>
        <dbReference type="Google" id="ProtNLM"/>
    </source>
</evidence>
<comment type="caution">
    <text evidence="2">The sequence shown here is derived from an EMBL/GenBank/DDBJ whole genome shotgun (WGS) entry which is preliminary data.</text>
</comment>
<dbReference type="EMBL" id="JAVLSH010000005">
    <property type="protein sequence ID" value="MDR9760718.1"/>
    <property type="molecule type" value="Genomic_DNA"/>
</dbReference>
<evidence type="ECO:0000313" key="3">
    <source>
        <dbReference type="Proteomes" id="UP001269402"/>
    </source>
</evidence>
<evidence type="ECO:0000313" key="2">
    <source>
        <dbReference type="EMBL" id="MDR9760718.1"/>
    </source>
</evidence>
<dbReference type="RefSeq" id="WP_310807668.1">
    <property type="nucleotide sequence ID" value="NZ_JAVLSH010000005.1"/>
</dbReference>
<dbReference type="AlphaFoldDB" id="A0AAW8P0U4"/>
<dbReference type="Proteomes" id="UP001269402">
    <property type="component" value="Unassembled WGS sequence"/>
</dbReference>
<feature type="region of interest" description="Disordered" evidence="1">
    <location>
        <begin position="187"/>
        <end position="212"/>
    </location>
</feature>
<name>A0AAW8P0U4_9HYPH</name>
<proteinExistence type="predicted"/>
<accession>A0AAW8P0U4</accession>
<protein>
    <recommendedName>
        <fullName evidence="4">TIGR04255 family protein</fullName>
    </recommendedName>
</protein>